<feature type="domain" description="HTH arsR-type" evidence="3">
    <location>
        <begin position="30"/>
        <end position="113"/>
    </location>
</feature>
<sequence>MSLLPSRGPDTSTSQDGELQVVGVDEDVSAVLDALSSETAREILNTVYEEPGTPSELADRLDMSIQKVSYHLEKLEDEELIAVAGVQYSEKGQEMKVYEPPEDPLVLFVGTQERKQSLRSLVRRVLPVIGILTAASVMLQLLLGQFPLQFGSAGAGGGDAGAGGDGAQGSGDAESLEAANRTAASAESTPTPTASDDGGFQIAEATETPEATPAPESTPAPEADTPVQAMTEEARQLTTEAARGSGGFHIEPGVAFFLGGLLVLTLYVSFWAYRNYR</sequence>
<protein>
    <submittedName>
        <fullName evidence="4">Transcriptional regulator</fullName>
    </submittedName>
</protein>
<evidence type="ECO:0000259" key="3">
    <source>
        <dbReference type="SMART" id="SM00418"/>
    </source>
</evidence>
<dbReference type="InterPro" id="IPR011991">
    <property type="entry name" value="ArsR-like_HTH"/>
</dbReference>
<evidence type="ECO:0000256" key="2">
    <source>
        <dbReference type="SAM" id="Phobius"/>
    </source>
</evidence>
<dbReference type="Proteomes" id="UP000242917">
    <property type="component" value="Chromosome I"/>
</dbReference>
<dbReference type="InterPro" id="IPR036388">
    <property type="entry name" value="WH-like_DNA-bd_sf"/>
</dbReference>
<dbReference type="AlphaFoldDB" id="A0A2H4ZY64"/>
<feature type="transmembrane region" description="Helical" evidence="2">
    <location>
        <begin position="254"/>
        <end position="273"/>
    </location>
</feature>
<evidence type="ECO:0000313" key="5">
    <source>
        <dbReference type="Proteomes" id="UP000242917"/>
    </source>
</evidence>
<organism evidence="4 5">
    <name type="scientific">Haloarcula taiwanensis</name>
    <dbReference type="NCBI Taxonomy" id="1932004"/>
    <lineage>
        <taxon>Archaea</taxon>
        <taxon>Methanobacteriati</taxon>
        <taxon>Methanobacteriota</taxon>
        <taxon>Stenosarchaea group</taxon>
        <taxon>Halobacteria</taxon>
        <taxon>Halobacteriales</taxon>
        <taxon>Haloarculaceae</taxon>
        <taxon>Haloarcula</taxon>
    </lineage>
</organism>
<dbReference type="SUPFAM" id="SSF46785">
    <property type="entry name" value="Winged helix' DNA-binding domain"/>
    <property type="match status" value="1"/>
</dbReference>
<name>A0A2H4ZY64_9EURY</name>
<keyword evidence="2" id="KW-1133">Transmembrane helix</keyword>
<feature type="region of interest" description="Disordered" evidence="1">
    <location>
        <begin position="156"/>
        <end position="228"/>
    </location>
</feature>
<keyword evidence="5" id="KW-1185">Reference proteome</keyword>
<dbReference type="Pfam" id="PF12840">
    <property type="entry name" value="HTH_20"/>
    <property type="match status" value="1"/>
</dbReference>
<dbReference type="OrthoDB" id="11368at2157"/>
<proteinExistence type="predicted"/>
<dbReference type="CDD" id="cd00090">
    <property type="entry name" value="HTH_ARSR"/>
    <property type="match status" value="1"/>
</dbReference>
<feature type="compositionally biased region" description="Low complexity" evidence="1">
    <location>
        <begin position="182"/>
        <end position="195"/>
    </location>
</feature>
<dbReference type="SMART" id="SM00418">
    <property type="entry name" value="HTH_ARSR"/>
    <property type="match status" value="1"/>
</dbReference>
<dbReference type="InterPro" id="IPR001845">
    <property type="entry name" value="HTH_ArsR_DNA-bd_dom"/>
</dbReference>
<evidence type="ECO:0000313" key="4">
    <source>
        <dbReference type="EMBL" id="AUG47412.1"/>
    </source>
</evidence>
<reference evidence="4 5" key="1">
    <citation type="submission" date="2017-01" db="EMBL/GenBank/DDBJ databases">
        <title>A Red Light-Sensitive Sensory Rhodopsin I From Haloarcula taiwanensis, A New Haloarchaeon Isolated From Taiwan.</title>
        <authorList>
            <person name="Yang C.-S."/>
            <person name="Han Y.-A."/>
            <person name="Chen P.-C."/>
            <person name="Ng W.V."/>
            <person name="Chen T.-W."/>
        </authorList>
    </citation>
    <scope>NUCLEOTIDE SEQUENCE [LARGE SCALE GENOMIC DNA]</scope>
    <source>
        <strain evidence="4 5">Taiwanensis</strain>
    </source>
</reference>
<dbReference type="KEGG" id="hta:BVU17_07705"/>
<gene>
    <name evidence="4" type="ORF">BVU17_07705</name>
</gene>
<dbReference type="InterPro" id="IPR036390">
    <property type="entry name" value="WH_DNA-bd_sf"/>
</dbReference>
<feature type="compositionally biased region" description="Low complexity" evidence="1">
    <location>
        <begin position="203"/>
        <end position="226"/>
    </location>
</feature>
<accession>A0A2H4ZY64</accession>
<dbReference type="Gene3D" id="1.10.10.10">
    <property type="entry name" value="Winged helix-like DNA-binding domain superfamily/Winged helix DNA-binding domain"/>
    <property type="match status" value="1"/>
</dbReference>
<keyword evidence="2" id="KW-0812">Transmembrane</keyword>
<dbReference type="EMBL" id="CP019154">
    <property type="protein sequence ID" value="AUG47412.1"/>
    <property type="molecule type" value="Genomic_DNA"/>
</dbReference>
<keyword evidence="2" id="KW-0472">Membrane</keyword>
<feature type="transmembrane region" description="Helical" evidence="2">
    <location>
        <begin position="125"/>
        <end position="143"/>
    </location>
</feature>
<dbReference type="GO" id="GO:0003700">
    <property type="term" value="F:DNA-binding transcription factor activity"/>
    <property type="evidence" value="ECO:0007669"/>
    <property type="project" value="InterPro"/>
</dbReference>
<evidence type="ECO:0000256" key="1">
    <source>
        <dbReference type="SAM" id="MobiDB-lite"/>
    </source>
</evidence>
<feature type="compositionally biased region" description="Gly residues" evidence="1">
    <location>
        <begin position="156"/>
        <end position="169"/>
    </location>
</feature>